<feature type="transmembrane region" description="Helical" evidence="8">
    <location>
        <begin position="204"/>
        <end position="233"/>
    </location>
</feature>
<evidence type="ECO:0000313" key="10">
    <source>
        <dbReference type="EMBL" id="KAI4535534.1"/>
    </source>
</evidence>
<evidence type="ECO:0000256" key="6">
    <source>
        <dbReference type="ARBA" id="ARBA00034721"/>
    </source>
</evidence>
<reference evidence="10" key="1">
    <citation type="submission" date="2022-03" db="EMBL/GenBank/DDBJ databases">
        <title>Genomic analyses of argali, domestic sheep and their hybrids provide insights into chromosomal evolution, heterosis and genetic basis of agronomic traits.</title>
        <authorList>
            <person name="Li M."/>
        </authorList>
    </citation>
    <scope>NUCLEOTIDE SEQUENCE</scope>
    <source>
        <strain evidence="10">CAU-MHL-2022a</strain>
        <tissue evidence="10">Skin</tissue>
    </source>
</reference>
<dbReference type="EMBL" id="JAKZEL010000018">
    <property type="protein sequence ID" value="KAI4535534.1"/>
    <property type="molecule type" value="Genomic_DNA"/>
</dbReference>
<comment type="similarity">
    <text evidence="6">Belongs to the MAL family.</text>
</comment>
<dbReference type="PANTHER" id="PTHR17068">
    <property type="entry name" value="MYELOID-ASSOCIATED DIFFERENTIATION MARKER MYADM FAMILY MEMBER"/>
    <property type="match status" value="1"/>
</dbReference>
<keyword evidence="4 8" id="KW-1133">Transmembrane helix</keyword>
<evidence type="ECO:0000256" key="5">
    <source>
        <dbReference type="ARBA" id="ARBA00023136"/>
    </source>
</evidence>
<proteinExistence type="inferred from homology"/>
<feature type="transmembrane region" description="Helical" evidence="8">
    <location>
        <begin position="74"/>
        <end position="93"/>
    </location>
</feature>
<dbReference type="Proteomes" id="UP001214576">
    <property type="component" value="Unassembled WGS sequence"/>
</dbReference>
<sequence length="439" mass="49655">MPGLLKVLGTFVACVIFICISNTSLYLHQLALDCALILWQLYRFCEEFGGQPQQSRVVNCSNELTYTICTMDRGLAVAILTFINLLVYVAKLASDFTHLRSQIFLWWIPSKDHCCAGNSDLPGHRSIMPTRATAPDYDDFWGGFWYFRLPELFSTCVAFSLVADMGFERGDLGNWSMSIWCFCFAMTLIIVMVELWRLPSRFPFYWYNFPVTFACYAALVCLSTSIIYSIAYVQFLLYGPSRDRAIAATAFSCIASVVYALDAAWVWDWYDLTDIPCYVHTVPGLLKVLETFVAGVIFAFLSSTSLYLHQPALEWCVAVYSICFILAAVVLLLDLGEREYRLPVPVPIFQLVLTLLSVLLCISALVLWPLYQFSEELGGQPQRPSDGDCRDELTYDMCAWDQRLAVAVLTAINLLVYVADLGYWARQVSVGTEDQPRDS</sequence>
<dbReference type="GO" id="GO:0005886">
    <property type="term" value="C:plasma membrane"/>
    <property type="evidence" value="ECO:0007669"/>
    <property type="project" value="TreeGrafter"/>
</dbReference>
<dbReference type="PROSITE" id="PS51225">
    <property type="entry name" value="MARVEL"/>
    <property type="match status" value="2"/>
</dbReference>
<gene>
    <name evidence="10" type="ORF">MG293_014760</name>
</gene>
<accession>A0AAD4U093</accession>
<keyword evidence="3" id="KW-0677">Repeat</keyword>
<feature type="transmembrane region" description="Helical" evidence="8">
    <location>
        <begin position="348"/>
        <end position="371"/>
    </location>
</feature>
<feature type="transmembrane region" description="Helical" evidence="8">
    <location>
        <begin position="404"/>
        <end position="425"/>
    </location>
</feature>
<feature type="transmembrane region" description="Helical" evidence="8">
    <location>
        <begin position="315"/>
        <end position="336"/>
    </location>
</feature>
<feature type="domain" description="MARVEL" evidence="9">
    <location>
        <begin position="139"/>
        <end position="271"/>
    </location>
</feature>
<keyword evidence="11" id="KW-1185">Reference proteome</keyword>
<keyword evidence="2 7" id="KW-0812">Transmembrane</keyword>
<evidence type="ECO:0000256" key="7">
    <source>
        <dbReference type="PROSITE-ProRule" id="PRU00581"/>
    </source>
</evidence>
<keyword evidence="5 7" id="KW-0472">Membrane</keyword>
<name>A0AAD4U093_OVIAM</name>
<evidence type="ECO:0000256" key="4">
    <source>
        <dbReference type="ARBA" id="ARBA00022989"/>
    </source>
</evidence>
<evidence type="ECO:0000256" key="8">
    <source>
        <dbReference type="SAM" id="Phobius"/>
    </source>
</evidence>
<evidence type="ECO:0000256" key="2">
    <source>
        <dbReference type="ARBA" id="ARBA00022692"/>
    </source>
</evidence>
<dbReference type="Pfam" id="PF01284">
    <property type="entry name" value="MARVEL"/>
    <property type="match status" value="2"/>
</dbReference>
<protein>
    <recommendedName>
        <fullName evidence="9">MARVEL domain-containing protein</fullName>
    </recommendedName>
</protein>
<feature type="transmembrane region" description="Helical" evidence="8">
    <location>
        <begin position="245"/>
        <end position="267"/>
    </location>
</feature>
<dbReference type="GO" id="GO:0005911">
    <property type="term" value="C:cell-cell junction"/>
    <property type="evidence" value="ECO:0007669"/>
    <property type="project" value="TreeGrafter"/>
</dbReference>
<comment type="caution">
    <text evidence="10">The sequence shown here is derived from an EMBL/GenBank/DDBJ whole genome shotgun (WGS) entry which is preliminary data.</text>
</comment>
<evidence type="ECO:0000259" key="9">
    <source>
        <dbReference type="PROSITE" id="PS51225"/>
    </source>
</evidence>
<evidence type="ECO:0000256" key="1">
    <source>
        <dbReference type="ARBA" id="ARBA00004141"/>
    </source>
</evidence>
<comment type="subcellular location">
    <subcellularLocation>
        <location evidence="1">Membrane</location>
        <topology evidence="1">Multi-pass membrane protein</topology>
    </subcellularLocation>
</comment>
<evidence type="ECO:0000256" key="3">
    <source>
        <dbReference type="ARBA" id="ARBA00022737"/>
    </source>
</evidence>
<feature type="transmembrane region" description="Helical" evidence="8">
    <location>
        <begin position="6"/>
        <end position="27"/>
    </location>
</feature>
<evidence type="ECO:0000313" key="11">
    <source>
        <dbReference type="Proteomes" id="UP001214576"/>
    </source>
</evidence>
<organism evidence="10 11">
    <name type="scientific">Ovis ammon polii</name>
    <dbReference type="NCBI Taxonomy" id="230172"/>
    <lineage>
        <taxon>Eukaryota</taxon>
        <taxon>Metazoa</taxon>
        <taxon>Chordata</taxon>
        <taxon>Craniata</taxon>
        <taxon>Vertebrata</taxon>
        <taxon>Euteleostomi</taxon>
        <taxon>Mammalia</taxon>
        <taxon>Eutheria</taxon>
        <taxon>Laurasiatheria</taxon>
        <taxon>Artiodactyla</taxon>
        <taxon>Ruminantia</taxon>
        <taxon>Pecora</taxon>
        <taxon>Bovidae</taxon>
        <taxon>Caprinae</taxon>
        <taxon>Ovis</taxon>
    </lineage>
</organism>
<feature type="domain" description="MARVEL" evidence="9">
    <location>
        <begin position="278"/>
        <end position="429"/>
    </location>
</feature>
<dbReference type="InterPro" id="IPR047123">
    <property type="entry name" value="MYADM-like"/>
</dbReference>
<dbReference type="PANTHER" id="PTHR17068:SF3">
    <property type="entry name" value="MYELOID-ASSOCIATED DIFFERENTIATION MARKER"/>
    <property type="match status" value="1"/>
</dbReference>
<feature type="transmembrane region" description="Helical" evidence="8">
    <location>
        <begin position="179"/>
        <end position="198"/>
    </location>
</feature>
<feature type="transmembrane region" description="Helical" evidence="8">
    <location>
        <begin position="287"/>
        <end position="308"/>
    </location>
</feature>
<dbReference type="InterPro" id="IPR008253">
    <property type="entry name" value="Marvel"/>
</dbReference>
<dbReference type="AlphaFoldDB" id="A0AAD4U093"/>